<feature type="compositionally biased region" description="Low complexity" evidence="1">
    <location>
        <begin position="238"/>
        <end position="273"/>
    </location>
</feature>
<feature type="compositionally biased region" description="Polar residues" evidence="1">
    <location>
        <begin position="138"/>
        <end position="148"/>
    </location>
</feature>
<protein>
    <submittedName>
        <fullName evidence="2">Uncharacterized protein</fullName>
    </submittedName>
</protein>
<dbReference type="STRING" id="342668.A0A1B8GRI9"/>
<sequence length="273" mass="28854">MFPSMVGAVDIFRSNDPLPMQAAQLTLIWKTPGRILNPLAEPLTMQVGLGSSAINLNNIVIEGSFKPVSTNIAGTVNQGDIALVSCDSNNSSSMTQDAVVGSIIPNNPAAIVLYSLASAHGEVKDIGPYIHRVDLQPVGSNTDETPSPTDAEADETSAVRGGENAHYSRVQRILATRHAPIHERKAILRQLASEFDQQRQTEPSSTTAADEGPRNQHSLATRIFSSRTRRSRNAPEVSSAVAPATTTPTAGKASTSPTAPATNTATEEASPRP</sequence>
<dbReference type="EMBL" id="KV460217">
    <property type="protein sequence ID" value="OBT98443.1"/>
    <property type="molecule type" value="Genomic_DNA"/>
</dbReference>
<feature type="region of interest" description="Disordered" evidence="1">
    <location>
        <begin position="137"/>
        <end position="164"/>
    </location>
</feature>
<reference evidence="2 3" key="1">
    <citation type="submission" date="2016-03" db="EMBL/GenBank/DDBJ databases">
        <title>Comparative genomics of Pseudogymnoascus destructans, the fungus causing white-nose syndrome of bats.</title>
        <authorList>
            <person name="Palmer J.M."/>
            <person name="Drees K.P."/>
            <person name="Foster J.T."/>
            <person name="Lindner D.L."/>
        </authorList>
    </citation>
    <scope>NUCLEOTIDE SEQUENCE [LARGE SCALE GENOMIC DNA]</scope>
    <source>
        <strain evidence="2 3">UAMH 10579</strain>
    </source>
</reference>
<keyword evidence="3" id="KW-1185">Reference proteome</keyword>
<organism evidence="2 3">
    <name type="scientific">Pseudogymnoascus verrucosus</name>
    <dbReference type="NCBI Taxonomy" id="342668"/>
    <lineage>
        <taxon>Eukaryota</taxon>
        <taxon>Fungi</taxon>
        <taxon>Dikarya</taxon>
        <taxon>Ascomycota</taxon>
        <taxon>Pezizomycotina</taxon>
        <taxon>Leotiomycetes</taxon>
        <taxon>Thelebolales</taxon>
        <taxon>Thelebolaceae</taxon>
        <taxon>Pseudogymnoascus</taxon>
    </lineage>
</organism>
<evidence type="ECO:0000313" key="3">
    <source>
        <dbReference type="Proteomes" id="UP000091956"/>
    </source>
</evidence>
<reference evidence="3" key="2">
    <citation type="journal article" date="2018" name="Nat. Commun.">
        <title>Extreme sensitivity to ultraviolet light in the fungal pathogen causing white-nose syndrome of bats.</title>
        <authorList>
            <person name="Palmer J.M."/>
            <person name="Drees K.P."/>
            <person name="Foster J.T."/>
            <person name="Lindner D.L."/>
        </authorList>
    </citation>
    <scope>NUCLEOTIDE SEQUENCE [LARGE SCALE GENOMIC DNA]</scope>
    <source>
        <strain evidence="3">UAMH 10579</strain>
    </source>
</reference>
<accession>A0A1B8GRI9</accession>
<feature type="compositionally biased region" description="Polar residues" evidence="1">
    <location>
        <begin position="198"/>
        <end position="208"/>
    </location>
</feature>
<dbReference type="AlphaFoldDB" id="A0A1B8GRI9"/>
<feature type="region of interest" description="Disordered" evidence="1">
    <location>
        <begin position="194"/>
        <end position="273"/>
    </location>
</feature>
<dbReference type="GeneID" id="28836431"/>
<evidence type="ECO:0000256" key="1">
    <source>
        <dbReference type="SAM" id="MobiDB-lite"/>
    </source>
</evidence>
<proteinExistence type="predicted"/>
<name>A0A1B8GRI9_9PEZI</name>
<gene>
    <name evidence="2" type="ORF">VE01_03045</name>
</gene>
<dbReference type="Proteomes" id="UP000091956">
    <property type="component" value="Unassembled WGS sequence"/>
</dbReference>
<evidence type="ECO:0000313" key="2">
    <source>
        <dbReference type="EMBL" id="OBT98443.1"/>
    </source>
</evidence>
<dbReference type="RefSeq" id="XP_018132176.1">
    <property type="nucleotide sequence ID" value="XM_018272543.1"/>
</dbReference>